<dbReference type="OrthoDB" id="5519513at2"/>
<keyword evidence="2" id="KW-1185">Reference proteome</keyword>
<organism evidence="1 2">
    <name type="scientific">Corallococcus sicarius</name>
    <dbReference type="NCBI Taxonomy" id="2316726"/>
    <lineage>
        <taxon>Bacteria</taxon>
        <taxon>Pseudomonadati</taxon>
        <taxon>Myxococcota</taxon>
        <taxon>Myxococcia</taxon>
        <taxon>Myxococcales</taxon>
        <taxon>Cystobacterineae</taxon>
        <taxon>Myxococcaceae</taxon>
        <taxon>Corallococcus</taxon>
    </lineage>
</organism>
<name>A0A3A8MMA7_9BACT</name>
<dbReference type="EMBL" id="RAWG01000399">
    <property type="protein sequence ID" value="RKH32790.1"/>
    <property type="molecule type" value="Genomic_DNA"/>
</dbReference>
<evidence type="ECO:0000313" key="1">
    <source>
        <dbReference type="EMBL" id="RKH32790.1"/>
    </source>
</evidence>
<protein>
    <submittedName>
        <fullName evidence="1">Uncharacterized protein</fullName>
    </submittedName>
</protein>
<reference evidence="2" key="1">
    <citation type="submission" date="2018-09" db="EMBL/GenBank/DDBJ databases">
        <authorList>
            <person name="Livingstone P.G."/>
            <person name="Whitworth D.E."/>
        </authorList>
    </citation>
    <scope>NUCLEOTIDE SEQUENCE [LARGE SCALE GENOMIC DNA]</scope>
    <source>
        <strain evidence="2">CA040B</strain>
    </source>
</reference>
<comment type="caution">
    <text evidence="1">The sequence shown here is derived from an EMBL/GenBank/DDBJ whole genome shotgun (WGS) entry which is preliminary data.</text>
</comment>
<gene>
    <name evidence="1" type="ORF">D7X12_36865</name>
</gene>
<dbReference type="Proteomes" id="UP000273405">
    <property type="component" value="Unassembled WGS sequence"/>
</dbReference>
<dbReference type="AlphaFoldDB" id="A0A3A8MMA7"/>
<dbReference type="RefSeq" id="WP_120629886.1">
    <property type="nucleotide sequence ID" value="NZ_RAWG01000399.1"/>
</dbReference>
<evidence type="ECO:0000313" key="2">
    <source>
        <dbReference type="Proteomes" id="UP000273405"/>
    </source>
</evidence>
<sequence>MSRKTGVPGNPGDISARMASVASVRSLPGSGGSVRALPGSGYSGATGVGRVTEQDIDVTVMPRETAESHGRAAPARAPLRSRAEIFKEGQAEHARFRESFMRWLEAHQLVGAVRAMSEPGGSLPMLHVRCAPRVLDQLRRAPEFEAGTMMPLERNY</sequence>
<accession>A0A3A8MMA7</accession>
<proteinExistence type="predicted"/>